<dbReference type="AlphaFoldDB" id="A0AAV1R3S0"/>
<evidence type="ECO:0000313" key="13">
    <source>
        <dbReference type="EMBL" id="CAK7327084.1"/>
    </source>
</evidence>
<evidence type="ECO:0000256" key="3">
    <source>
        <dbReference type="ARBA" id="ARBA00022475"/>
    </source>
</evidence>
<feature type="transmembrane region" description="Helical" evidence="10">
    <location>
        <begin position="256"/>
        <end position="275"/>
    </location>
</feature>
<proteinExistence type="inferred from homology"/>
<comment type="similarity">
    <text evidence="2">Belongs to the plant LTP family.</text>
</comment>
<keyword evidence="10" id="KW-0472">Membrane</keyword>
<keyword evidence="5 11" id="KW-0732">Signal</keyword>
<evidence type="ECO:0000313" key="14">
    <source>
        <dbReference type="Proteomes" id="UP001314170"/>
    </source>
</evidence>
<dbReference type="GO" id="GO:0005886">
    <property type="term" value="C:plasma membrane"/>
    <property type="evidence" value="ECO:0007669"/>
    <property type="project" value="UniProtKB-SubCell"/>
</dbReference>
<feature type="region of interest" description="Disordered" evidence="9">
    <location>
        <begin position="334"/>
        <end position="393"/>
    </location>
</feature>
<comment type="caution">
    <text evidence="13">The sequence shown here is derived from an EMBL/GenBank/DDBJ whole genome shotgun (WGS) entry which is preliminary data.</text>
</comment>
<keyword evidence="10" id="KW-1133">Transmembrane helix</keyword>
<feature type="compositionally biased region" description="Polar residues" evidence="9">
    <location>
        <begin position="352"/>
        <end position="381"/>
    </location>
</feature>
<feature type="compositionally biased region" description="Low complexity" evidence="9">
    <location>
        <begin position="117"/>
        <end position="143"/>
    </location>
</feature>
<sequence length="417" mass="43642">MERFVSFLHLAVALAVFVLPVYGQINTACTASVLGTFTPCMNFLTNSTANGASPTADCCGSLKNLTSNGMDCLCLIVTGSVPFRIPINRTLAISLPRACNMPGVPVQCKATGAPVPSPGPVSLGPTPSPGVSPSASPKASVVPEPTPSTLPPASDTTPLLNPPSSTGDSGAPPSSTGSRPVLTPSASVPSHGLSPSLLLFALGFVLFKNEKVGRAEWNDAHSLQLANYSCSNSVISFIDTKDPVYLFSAMNSQKLVLFRFIWGLAFVLGILIPAVKCQIQGCSIQDIDLGLSSSPPPLSTPLILPLSNCFVSVPPLSLCGVPAPMPIQFPPTIPDDITQHSTPPKDVLVSPPLSQTQVQLNSTREDNSTAVATQPFSSTELNLPKENETSNGRGKTNRILLKLLLLCLALYGYRSLA</sequence>
<dbReference type="PANTHER" id="PTHR33044">
    <property type="entry name" value="BIFUNCTIONAL INHIBITOR/LIPID-TRANSFER PROTEIN/SEED STORAGE 2S ALBUMIN SUPERFAMILY PROTEIN-RELATED"/>
    <property type="match status" value="1"/>
</dbReference>
<dbReference type="SUPFAM" id="SSF47699">
    <property type="entry name" value="Bifunctional inhibitor/lipid-transfer protein/seed storage 2S albumin"/>
    <property type="match status" value="1"/>
</dbReference>
<feature type="compositionally biased region" description="Polar residues" evidence="9">
    <location>
        <begin position="154"/>
        <end position="187"/>
    </location>
</feature>
<feature type="region of interest" description="Disordered" evidence="9">
    <location>
        <begin position="117"/>
        <end position="187"/>
    </location>
</feature>
<dbReference type="InterPro" id="IPR043325">
    <property type="entry name" value="LTSS"/>
</dbReference>
<keyword evidence="10" id="KW-0812">Transmembrane</keyword>
<evidence type="ECO:0000256" key="7">
    <source>
        <dbReference type="ARBA" id="ARBA00023180"/>
    </source>
</evidence>
<keyword evidence="14" id="KW-1185">Reference proteome</keyword>
<dbReference type="EMBL" id="CAWUPB010000851">
    <property type="protein sequence ID" value="CAK7327084.1"/>
    <property type="molecule type" value="Genomic_DNA"/>
</dbReference>
<keyword evidence="6" id="KW-1015">Disulfide bond</keyword>
<evidence type="ECO:0000256" key="10">
    <source>
        <dbReference type="SAM" id="Phobius"/>
    </source>
</evidence>
<name>A0AAV1R3S0_9ROSI</name>
<dbReference type="GO" id="GO:0098552">
    <property type="term" value="C:side of membrane"/>
    <property type="evidence" value="ECO:0007669"/>
    <property type="project" value="UniProtKB-KW"/>
</dbReference>
<keyword evidence="8" id="KW-0449">Lipoprotein</keyword>
<evidence type="ECO:0000256" key="2">
    <source>
        <dbReference type="ARBA" id="ARBA00009748"/>
    </source>
</evidence>
<gene>
    <name evidence="13" type="ORF">DCAF_LOCUS4791</name>
</gene>
<dbReference type="InterPro" id="IPR016140">
    <property type="entry name" value="Bifunc_inhib/LTP/seed_store"/>
</dbReference>
<evidence type="ECO:0000256" key="5">
    <source>
        <dbReference type="ARBA" id="ARBA00022729"/>
    </source>
</evidence>
<comment type="subcellular location">
    <subcellularLocation>
        <location evidence="1">Cell membrane</location>
        <topology evidence="1">Lipid-anchor</topology>
        <topology evidence="1">GPI-anchor</topology>
    </subcellularLocation>
</comment>
<keyword evidence="3" id="KW-1003">Cell membrane</keyword>
<evidence type="ECO:0000256" key="6">
    <source>
        <dbReference type="ARBA" id="ARBA00023157"/>
    </source>
</evidence>
<evidence type="ECO:0000256" key="8">
    <source>
        <dbReference type="ARBA" id="ARBA00023288"/>
    </source>
</evidence>
<keyword evidence="4" id="KW-0336">GPI-anchor</keyword>
<evidence type="ECO:0000256" key="1">
    <source>
        <dbReference type="ARBA" id="ARBA00004609"/>
    </source>
</evidence>
<dbReference type="InterPro" id="IPR036312">
    <property type="entry name" value="Bifun_inhib/LTP/seed_sf"/>
</dbReference>
<dbReference type="Proteomes" id="UP001314170">
    <property type="component" value="Unassembled WGS sequence"/>
</dbReference>
<dbReference type="Gene3D" id="1.10.110.10">
    <property type="entry name" value="Plant lipid-transfer and hydrophobic proteins"/>
    <property type="match status" value="1"/>
</dbReference>
<reference evidence="13 14" key="1">
    <citation type="submission" date="2024-01" db="EMBL/GenBank/DDBJ databases">
        <authorList>
            <person name="Waweru B."/>
        </authorList>
    </citation>
    <scope>NUCLEOTIDE SEQUENCE [LARGE SCALE GENOMIC DNA]</scope>
</reference>
<feature type="chain" id="PRO_5043740754" description="Bifunctional inhibitor/plant lipid transfer protein/seed storage helical domain-containing protein" evidence="11">
    <location>
        <begin position="24"/>
        <end position="417"/>
    </location>
</feature>
<feature type="signal peptide" evidence="11">
    <location>
        <begin position="1"/>
        <end position="23"/>
    </location>
</feature>
<protein>
    <recommendedName>
        <fullName evidence="12">Bifunctional inhibitor/plant lipid transfer protein/seed storage helical domain-containing protein</fullName>
    </recommendedName>
</protein>
<keyword evidence="7" id="KW-0325">Glycoprotein</keyword>
<evidence type="ECO:0000259" key="12">
    <source>
        <dbReference type="SMART" id="SM00499"/>
    </source>
</evidence>
<evidence type="ECO:0000256" key="11">
    <source>
        <dbReference type="SAM" id="SignalP"/>
    </source>
</evidence>
<dbReference type="Pfam" id="PF14368">
    <property type="entry name" value="LTP_2"/>
    <property type="match status" value="1"/>
</dbReference>
<evidence type="ECO:0000256" key="4">
    <source>
        <dbReference type="ARBA" id="ARBA00022622"/>
    </source>
</evidence>
<accession>A0AAV1R3S0</accession>
<organism evidence="13 14">
    <name type="scientific">Dovyalis caffra</name>
    <dbReference type="NCBI Taxonomy" id="77055"/>
    <lineage>
        <taxon>Eukaryota</taxon>
        <taxon>Viridiplantae</taxon>
        <taxon>Streptophyta</taxon>
        <taxon>Embryophyta</taxon>
        <taxon>Tracheophyta</taxon>
        <taxon>Spermatophyta</taxon>
        <taxon>Magnoliopsida</taxon>
        <taxon>eudicotyledons</taxon>
        <taxon>Gunneridae</taxon>
        <taxon>Pentapetalae</taxon>
        <taxon>rosids</taxon>
        <taxon>fabids</taxon>
        <taxon>Malpighiales</taxon>
        <taxon>Salicaceae</taxon>
        <taxon>Flacourtieae</taxon>
        <taxon>Dovyalis</taxon>
    </lineage>
</organism>
<feature type="domain" description="Bifunctional inhibitor/plant lipid transfer protein/seed storage helical" evidence="12">
    <location>
        <begin position="29"/>
        <end position="108"/>
    </location>
</feature>
<dbReference type="CDD" id="cd00010">
    <property type="entry name" value="AAI_LTSS"/>
    <property type="match status" value="1"/>
</dbReference>
<evidence type="ECO:0000256" key="9">
    <source>
        <dbReference type="SAM" id="MobiDB-lite"/>
    </source>
</evidence>
<dbReference type="SMART" id="SM00499">
    <property type="entry name" value="AAI"/>
    <property type="match status" value="1"/>
</dbReference>